<dbReference type="InterPro" id="IPR000249">
    <property type="entry name" value="BMC_dom"/>
</dbReference>
<dbReference type="SUPFAM" id="SSF143414">
    <property type="entry name" value="CcmK-like"/>
    <property type="match status" value="2"/>
</dbReference>
<protein>
    <recommendedName>
        <fullName evidence="1">BMC domain-containing protein</fullName>
    </recommendedName>
</protein>
<dbReference type="PIRSF" id="PIRSF034834">
    <property type="entry name" value="PduT"/>
    <property type="match status" value="1"/>
</dbReference>
<reference evidence="2" key="1">
    <citation type="submission" date="2019-08" db="EMBL/GenBank/DDBJ databases">
        <authorList>
            <person name="Kucharzyk K."/>
            <person name="Murdoch R.W."/>
            <person name="Higgins S."/>
            <person name="Loffler F."/>
        </authorList>
    </citation>
    <scope>NUCLEOTIDE SEQUENCE</scope>
</reference>
<organism evidence="2">
    <name type="scientific">bioreactor metagenome</name>
    <dbReference type="NCBI Taxonomy" id="1076179"/>
    <lineage>
        <taxon>unclassified sequences</taxon>
        <taxon>metagenomes</taxon>
        <taxon>ecological metagenomes</taxon>
    </lineage>
</organism>
<name>A0A644SRA0_9ZZZZ</name>
<proteinExistence type="predicted"/>
<dbReference type="EMBL" id="VSSQ01000004">
    <property type="protein sequence ID" value="MPL57174.1"/>
    <property type="molecule type" value="Genomic_DNA"/>
</dbReference>
<feature type="domain" description="BMC" evidence="1">
    <location>
        <begin position="5"/>
        <end position="87"/>
    </location>
</feature>
<evidence type="ECO:0000259" key="1">
    <source>
        <dbReference type="PROSITE" id="PS51930"/>
    </source>
</evidence>
<dbReference type="AlphaFoldDB" id="A0A644SRA0"/>
<dbReference type="PANTHER" id="PTHR33941">
    <property type="entry name" value="PROPANEDIOL UTILIZATION PROTEIN PDUA"/>
    <property type="match status" value="1"/>
</dbReference>
<dbReference type="InterPro" id="IPR044872">
    <property type="entry name" value="CcmK/CsoS1_BMC"/>
</dbReference>
<comment type="caution">
    <text evidence="2">The sequence shown here is derived from an EMBL/GenBank/DDBJ whole genome shotgun (WGS) entry which is preliminary data.</text>
</comment>
<dbReference type="CDD" id="cd07053">
    <property type="entry name" value="BMC_PduT_repeat1"/>
    <property type="match status" value="1"/>
</dbReference>
<gene>
    <name evidence="2" type="ORF">SDC9_02672</name>
</gene>
<dbReference type="PROSITE" id="PS51930">
    <property type="entry name" value="BMC_2"/>
    <property type="match status" value="2"/>
</dbReference>
<dbReference type="InterPro" id="IPR011238">
    <property type="entry name" value="Micro_shell_prot_PduT"/>
</dbReference>
<dbReference type="InterPro" id="IPR037233">
    <property type="entry name" value="CcmK-like_sf"/>
</dbReference>
<dbReference type="PANTHER" id="PTHR33941:SF11">
    <property type="entry name" value="BACTERIAL MICROCOMPARTMENT SHELL PROTEIN PDUJ"/>
    <property type="match status" value="1"/>
</dbReference>
<feature type="domain" description="BMC" evidence="1">
    <location>
        <begin position="97"/>
        <end position="183"/>
    </location>
</feature>
<dbReference type="SMART" id="SM00877">
    <property type="entry name" value="BMC"/>
    <property type="match status" value="2"/>
</dbReference>
<dbReference type="Pfam" id="PF00936">
    <property type="entry name" value="BMC"/>
    <property type="match status" value="2"/>
</dbReference>
<dbReference type="InterPro" id="IPR050575">
    <property type="entry name" value="BMC_shell"/>
</dbReference>
<dbReference type="Gene3D" id="3.30.70.1710">
    <property type="match status" value="2"/>
</dbReference>
<evidence type="ECO:0000313" key="2">
    <source>
        <dbReference type="EMBL" id="MPL57174.1"/>
    </source>
</evidence>
<dbReference type="GO" id="GO:0031469">
    <property type="term" value="C:bacterial microcompartment"/>
    <property type="evidence" value="ECO:0007669"/>
    <property type="project" value="InterPro"/>
</dbReference>
<accession>A0A644SRA0</accession>
<dbReference type="CDD" id="cd07054">
    <property type="entry name" value="BMC_PduT_repeat2"/>
    <property type="match status" value="1"/>
</dbReference>
<sequence length="183" mass="18653">MKLRTIGCVELNSIGVGIQTADEMVKAANVELVISRPTCPGRYLVVITGDTGAVTSSVQTGLHLGADLVVDSFIIPNVHESVIPAMNGTAIREKINALGIIETYTAASCVLAADAAAKAGDVQLVELRLSAGLGGKAFVLMTGEVSAVQSSVDAGAANVTDGGPVVSKIVIPSPSDDLKKQLL</sequence>